<name>A0A171KP46_9BURK</name>
<dbReference type="SUPFAM" id="SSF54909">
    <property type="entry name" value="Dimeric alpha+beta barrel"/>
    <property type="match status" value="2"/>
</dbReference>
<dbReference type="InterPro" id="IPR011008">
    <property type="entry name" value="Dimeric_a/b-barrel"/>
</dbReference>
<feature type="domain" description="NIPSNAP" evidence="2">
    <location>
        <begin position="4"/>
        <end position="71"/>
    </location>
</feature>
<accession>A0A171KP46</accession>
<dbReference type="EMBL" id="LBNE01000013">
    <property type="protein sequence ID" value="KKO70663.1"/>
    <property type="molecule type" value="Genomic_DNA"/>
</dbReference>
<dbReference type="STRING" id="206506.AAV32_15495"/>
<dbReference type="InterPro" id="IPR051557">
    <property type="entry name" value="NipSnap_domain"/>
</dbReference>
<comment type="similarity">
    <text evidence="1">Belongs to the NipSnap family.</text>
</comment>
<dbReference type="PANTHER" id="PTHR21017:SF17">
    <property type="entry name" value="PROTEIN NIPSNAP"/>
    <property type="match status" value="1"/>
</dbReference>
<dbReference type="AlphaFoldDB" id="A0A171KP46"/>
<proteinExistence type="inferred from homology"/>
<dbReference type="Gene3D" id="3.30.70.100">
    <property type="match status" value="2"/>
</dbReference>
<comment type="caution">
    <text evidence="3">The sequence shown here is derived from an EMBL/GenBank/DDBJ whole genome shotgun (WGS) entry which is preliminary data.</text>
</comment>
<evidence type="ECO:0000256" key="1">
    <source>
        <dbReference type="ARBA" id="ARBA00005291"/>
    </source>
</evidence>
<dbReference type="InterPro" id="IPR012577">
    <property type="entry name" value="NIPSNAP"/>
</dbReference>
<dbReference type="PANTHER" id="PTHR21017">
    <property type="entry name" value="NIPSNAP-RELATED"/>
    <property type="match status" value="1"/>
</dbReference>
<dbReference type="RefSeq" id="WP_068374396.1">
    <property type="nucleotide sequence ID" value="NZ_CBCSEB010000004.1"/>
</dbReference>
<evidence type="ECO:0000313" key="3">
    <source>
        <dbReference type="EMBL" id="KKO70663.1"/>
    </source>
</evidence>
<protein>
    <submittedName>
        <fullName evidence="3">NIPSNAP family containing protein</fullName>
    </submittedName>
</protein>
<dbReference type="Pfam" id="PF07978">
    <property type="entry name" value="NIPSNAP"/>
    <property type="match status" value="2"/>
</dbReference>
<evidence type="ECO:0000313" key="4">
    <source>
        <dbReference type="Proteomes" id="UP000078084"/>
    </source>
</evidence>
<keyword evidence="4" id="KW-1185">Reference proteome</keyword>
<organism evidence="3 4">
    <name type="scientific">Kerstersia gyiorum</name>
    <dbReference type="NCBI Taxonomy" id="206506"/>
    <lineage>
        <taxon>Bacteria</taxon>
        <taxon>Pseudomonadati</taxon>
        <taxon>Pseudomonadota</taxon>
        <taxon>Betaproteobacteria</taxon>
        <taxon>Burkholderiales</taxon>
        <taxon>Alcaligenaceae</taxon>
        <taxon>Kerstersia</taxon>
    </lineage>
</organism>
<dbReference type="Proteomes" id="UP000078084">
    <property type="component" value="Unassembled WGS sequence"/>
</dbReference>
<dbReference type="GeneID" id="99725358"/>
<evidence type="ECO:0000259" key="2">
    <source>
        <dbReference type="Pfam" id="PF07978"/>
    </source>
</evidence>
<feature type="domain" description="NIPSNAP" evidence="2">
    <location>
        <begin position="108"/>
        <end position="203"/>
    </location>
</feature>
<gene>
    <name evidence="3" type="ORF">AAV32_15495</name>
</gene>
<reference evidence="3 4" key="1">
    <citation type="submission" date="2015-04" db="EMBL/GenBank/DDBJ databases">
        <title>Genome sequence of Kerstersia gyiorum CG1.</title>
        <authorList>
            <person name="Greninger A.L."/>
            <person name="Kozyreva V."/>
            <person name="Chaturvedi V."/>
        </authorList>
    </citation>
    <scope>NUCLEOTIDE SEQUENCE [LARGE SCALE GENOMIC DNA]</scope>
    <source>
        <strain evidence="3 4">CG1</strain>
    </source>
</reference>
<sequence>MMFYELAKITVRFGTAAKAAEGIQAYVNAPGARGTLHGVWFSDIGDLNQIAILRSFDTAEDLLAERQRGLESDNPFGAAELMVKLEWESYKGFPWLSAPEAGAYGGVYEIRTYKFKTGGLPHTLAAWEGALPARAEVSPCLAAMYALDGEPRFTQVWPYADLNERAKARADAVKQGIWPPKGGPDWLTTDMYSQVFVPMAISPLK</sequence>